<dbReference type="EMBL" id="CP011541">
    <property type="protein sequence ID" value="AKK03071.1"/>
    <property type="molecule type" value="Genomic_DNA"/>
</dbReference>
<dbReference type="KEGG" id="cei:CEPID_06050"/>
<reference evidence="1 2" key="1">
    <citation type="submission" date="2015-05" db="EMBL/GenBank/DDBJ databases">
        <title>Complete genome sequence of Corynebacterium epidermidicanis DSM 45586, isolated from the skin of a dog suffering from pruritus.</title>
        <authorList>
            <person name="Ruckert C."/>
            <person name="Albersmeier A."/>
            <person name="Winkler A."/>
            <person name="Tauch A."/>
        </authorList>
    </citation>
    <scope>NUCLEOTIDE SEQUENCE [LARGE SCALE GENOMIC DNA]</scope>
    <source>
        <strain evidence="1 2">DSM 45586</strain>
    </source>
</reference>
<organism evidence="1 2">
    <name type="scientific">Corynebacterium epidermidicanis</name>
    <dbReference type="NCBI Taxonomy" id="1050174"/>
    <lineage>
        <taxon>Bacteria</taxon>
        <taxon>Bacillati</taxon>
        <taxon>Actinomycetota</taxon>
        <taxon>Actinomycetes</taxon>
        <taxon>Mycobacteriales</taxon>
        <taxon>Corynebacteriaceae</taxon>
        <taxon>Corynebacterium</taxon>
    </lineage>
</organism>
<evidence type="ECO:0000313" key="2">
    <source>
        <dbReference type="Proteomes" id="UP000035368"/>
    </source>
</evidence>
<protein>
    <submittedName>
        <fullName evidence="1">Uncharacterized protein</fullName>
    </submittedName>
</protein>
<accession>A0A0G3GPC0</accession>
<dbReference type="PATRIC" id="fig|1050174.4.peg.1224"/>
<proteinExistence type="predicted"/>
<dbReference type="STRING" id="1050174.CEPID_06050"/>
<dbReference type="Proteomes" id="UP000035368">
    <property type="component" value="Chromosome"/>
</dbReference>
<gene>
    <name evidence="1" type="ORF">CEPID_06050</name>
</gene>
<dbReference type="RefSeq" id="WP_047240155.1">
    <property type="nucleotide sequence ID" value="NZ_CP011541.1"/>
</dbReference>
<dbReference type="AlphaFoldDB" id="A0A0G3GPC0"/>
<name>A0A0G3GPC0_9CORY</name>
<evidence type="ECO:0000313" key="1">
    <source>
        <dbReference type="EMBL" id="AKK03071.1"/>
    </source>
</evidence>
<sequence>MKVESAQQAYNVVMADTTIPHHESMLTKKVNWNGEYFMVCADTFYDGAPSLSFAVKPSTGEIEVWHHGHPRKNEFYKNDYTEQ</sequence>
<keyword evidence="2" id="KW-1185">Reference proteome</keyword>